<evidence type="ECO:0000313" key="2">
    <source>
        <dbReference type="Proteomes" id="UP001189429"/>
    </source>
</evidence>
<feature type="non-terminal residue" evidence="1">
    <location>
        <position position="228"/>
    </location>
</feature>
<protein>
    <recommendedName>
        <fullName evidence="3">Protein C10</fullName>
    </recommendedName>
</protein>
<gene>
    <name evidence="1" type="ORF">PCOR1329_LOCUS57303</name>
</gene>
<reference evidence="1" key="1">
    <citation type="submission" date="2023-10" db="EMBL/GenBank/DDBJ databases">
        <authorList>
            <person name="Chen Y."/>
            <person name="Shah S."/>
            <person name="Dougan E. K."/>
            <person name="Thang M."/>
            <person name="Chan C."/>
        </authorList>
    </citation>
    <scope>NUCLEOTIDE SEQUENCE [LARGE SCALE GENOMIC DNA]</scope>
</reference>
<sequence>MVPTFRPKDESPEEVERARLAAVEALRRLEASAAPAEAERERLAAFRRRYPVGDGIFELLARQPAEVQSAVLSRFCPPEEGLSDCSALLDSLLQTIKKARGLLRGAAVGAPAPLRAVPTSRTEYRARACSRRQRRTLPLRFLFPASVGCCWTALPSSLRRIRIPHLSCVPVADGVQTPLLLLSFASGTSGAVTPWHSECALTFRAQLGWSSKNTTVRYNRYVALSPFA</sequence>
<accession>A0ABN9VFD4</accession>
<evidence type="ECO:0008006" key="3">
    <source>
        <dbReference type="Google" id="ProtNLM"/>
    </source>
</evidence>
<dbReference type="Proteomes" id="UP001189429">
    <property type="component" value="Unassembled WGS sequence"/>
</dbReference>
<keyword evidence="2" id="KW-1185">Reference proteome</keyword>
<name>A0ABN9VFD4_9DINO</name>
<comment type="caution">
    <text evidence="1">The sequence shown here is derived from an EMBL/GenBank/DDBJ whole genome shotgun (WGS) entry which is preliminary data.</text>
</comment>
<dbReference type="EMBL" id="CAUYUJ010017074">
    <property type="protein sequence ID" value="CAK0871471.1"/>
    <property type="molecule type" value="Genomic_DNA"/>
</dbReference>
<evidence type="ECO:0000313" key="1">
    <source>
        <dbReference type="EMBL" id="CAK0871471.1"/>
    </source>
</evidence>
<proteinExistence type="predicted"/>
<organism evidence="1 2">
    <name type="scientific">Prorocentrum cordatum</name>
    <dbReference type="NCBI Taxonomy" id="2364126"/>
    <lineage>
        <taxon>Eukaryota</taxon>
        <taxon>Sar</taxon>
        <taxon>Alveolata</taxon>
        <taxon>Dinophyceae</taxon>
        <taxon>Prorocentrales</taxon>
        <taxon>Prorocentraceae</taxon>
        <taxon>Prorocentrum</taxon>
    </lineage>
</organism>